<dbReference type="InterPro" id="IPR029063">
    <property type="entry name" value="SAM-dependent_MTases_sf"/>
</dbReference>
<reference evidence="2 3" key="1">
    <citation type="submission" date="2015-11" db="EMBL/GenBank/DDBJ databases">
        <authorList>
            <person name="Sahl J."/>
            <person name="Wagner D."/>
            <person name="Keim P."/>
        </authorList>
    </citation>
    <scope>NUCLEOTIDE SEQUENCE [LARGE SCALE GENOMIC DNA]</scope>
    <source>
        <strain evidence="2 3">BDU18</strain>
    </source>
</reference>
<evidence type="ECO:0000313" key="2">
    <source>
        <dbReference type="EMBL" id="KWZ44177.1"/>
    </source>
</evidence>
<keyword evidence="3" id="KW-1185">Reference proteome</keyword>
<accession>A0ABR5TGQ7</accession>
<protein>
    <recommendedName>
        <fullName evidence="1">O-methyltransferase C-terminal domain-containing protein</fullName>
    </recommendedName>
</protein>
<dbReference type="EMBL" id="LNJQ01000001">
    <property type="protein sequence ID" value="KWZ44177.1"/>
    <property type="molecule type" value="Genomic_DNA"/>
</dbReference>
<evidence type="ECO:0000259" key="1">
    <source>
        <dbReference type="Pfam" id="PF00891"/>
    </source>
</evidence>
<evidence type="ECO:0000313" key="3">
    <source>
        <dbReference type="Proteomes" id="UP000070255"/>
    </source>
</evidence>
<gene>
    <name evidence="2" type="ORF">WS72_15820</name>
</gene>
<feature type="domain" description="O-methyltransferase C-terminal" evidence="1">
    <location>
        <begin position="170"/>
        <end position="317"/>
    </location>
</feature>
<dbReference type="SUPFAM" id="SSF53335">
    <property type="entry name" value="S-adenosyl-L-methionine-dependent methyltransferases"/>
    <property type="match status" value="1"/>
</dbReference>
<name>A0ABR5TGQ7_9BURK</name>
<comment type="caution">
    <text evidence="2">The sequence shown here is derived from an EMBL/GenBank/DDBJ whole genome shotgun (WGS) entry which is preliminary data.</text>
</comment>
<sequence length="332" mass="37302">MSPNSLEIIFAQSILPHAFFAALRVGLYSALTRAPAPAEAIARKLGLSRRAASVLLDSQVLIGLVERDSDTRYSASEEAATFLHPDGTGYCAAIYDKWLQALRNLDSALRDDAPAIDVTSAAFQPEWVHYARKSLVSWPDEARLAMQDWSDLVARGQVRPDSRVAYFASGAGVFGMALAQFSERCRVVLLDRPDVLSVARRVASLMRVGERVQCHPFELRRAAREDDRRAPLPAVDMAIFRETLHYLPPDEVRMLLERARNTFEHVDKMLVINRFLNDARTGPRPCFIDNAYMAATSPHRESYTESEIGSIFSDAGYPVRTQINERTWLFSR</sequence>
<dbReference type="RefSeq" id="WP_060822153.1">
    <property type="nucleotide sequence ID" value="NZ_LNJQ01000001.1"/>
</dbReference>
<dbReference type="Proteomes" id="UP000070255">
    <property type="component" value="Unassembled WGS sequence"/>
</dbReference>
<dbReference type="InterPro" id="IPR001077">
    <property type="entry name" value="COMT_C"/>
</dbReference>
<dbReference type="InterPro" id="IPR036390">
    <property type="entry name" value="WH_DNA-bd_sf"/>
</dbReference>
<dbReference type="Gene3D" id="3.40.50.150">
    <property type="entry name" value="Vaccinia Virus protein VP39"/>
    <property type="match status" value="1"/>
</dbReference>
<dbReference type="InterPro" id="IPR036388">
    <property type="entry name" value="WH-like_DNA-bd_sf"/>
</dbReference>
<proteinExistence type="predicted"/>
<dbReference type="Pfam" id="PF00891">
    <property type="entry name" value="Methyltransf_2"/>
    <property type="match status" value="1"/>
</dbReference>
<dbReference type="SUPFAM" id="SSF46785">
    <property type="entry name" value="Winged helix' DNA-binding domain"/>
    <property type="match status" value="1"/>
</dbReference>
<organism evidence="2 3">
    <name type="scientific">Burkholderia savannae</name>
    <dbReference type="NCBI Taxonomy" id="1637837"/>
    <lineage>
        <taxon>Bacteria</taxon>
        <taxon>Pseudomonadati</taxon>
        <taxon>Pseudomonadota</taxon>
        <taxon>Betaproteobacteria</taxon>
        <taxon>Burkholderiales</taxon>
        <taxon>Burkholderiaceae</taxon>
        <taxon>Burkholderia</taxon>
        <taxon>pseudomallei group</taxon>
    </lineage>
</organism>
<dbReference type="Gene3D" id="1.10.10.10">
    <property type="entry name" value="Winged helix-like DNA-binding domain superfamily/Winged helix DNA-binding domain"/>
    <property type="match status" value="1"/>
</dbReference>